<keyword evidence="6" id="KW-1133">Transmembrane helix</keyword>
<reference evidence="9 10" key="1">
    <citation type="submission" date="2015-12" db="EMBL/GenBank/DDBJ databases">
        <title>Genome sequence of Tistrella mobilis MCCC 1A02139.</title>
        <authorList>
            <person name="Lu L."/>
            <person name="Lai Q."/>
            <person name="Shao Z."/>
            <person name="Qian P."/>
        </authorList>
    </citation>
    <scope>NUCLEOTIDE SEQUENCE [LARGE SCALE GENOMIC DNA]</scope>
    <source>
        <strain evidence="9 10">MCCC 1A02139</strain>
    </source>
</reference>
<dbReference type="PRINTS" id="PR00344">
    <property type="entry name" value="BCTRLSENSOR"/>
</dbReference>
<dbReference type="EC" id="2.7.13.3" evidence="2"/>
<keyword evidence="6" id="KW-0472">Membrane</keyword>
<dbReference type="Gene3D" id="3.30.565.10">
    <property type="entry name" value="Histidine kinase-like ATPase, C-terminal domain"/>
    <property type="match status" value="1"/>
</dbReference>
<dbReference type="GO" id="GO:0005886">
    <property type="term" value="C:plasma membrane"/>
    <property type="evidence" value="ECO:0007669"/>
    <property type="project" value="TreeGrafter"/>
</dbReference>
<dbReference type="InterPro" id="IPR003594">
    <property type="entry name" value="HATPase_dom"/>
</dbReference>
<evidence type="ECO:0000256" key="4">
    <source>
        <dbReference type="ARBA" id="ARBA00022679"/>
    </source>
</evidence>
<dbReference type="SUPFAM" id="SSF47384">
    <property type="entry name" value="Homodimeric domain of signal transducing histidine kinase"/>
    <property type="match status" value="1"/>
</dbReference>
<dbReference type="GO" id="GO:0009927">
    <property type="term" value="F:histidine phosphotransfer kinase activity"/>
    <property type="evidence" value="ECO:0007669"/>
    <property type="project" value="TreeGrafter"/>
</dbReference>
<dbReference type="PROSITE" id="PS50109">
    <property type="entry name" value="HIS_KIN"/>
    <property type="match status" value="1"/>
</dbReference>
<evidence type="ECO:0000313" key="9">
    <source>
        <dbReference type="EMBL" id="KYO50904.1"/>
    </source>
</evidence>
<feature type="transmembrane region" description="Helical" evidence="6">
    <location>
        <begin position="173"/>
        <end position="196"/>
    </location>
</feature>
<organism evidence="9 10">
    <name type="scientific">Tistrella mobilis</name>
    <dbReference type="NCBI Taxonomy" id="171437"/>
    <lineage>
        <taxon>Bacteria</taxon>
        <taxon>Pseudomonadati</taxon>
        <taxon>Pseudomonadota</taxon>
        <taxon>Alphaproteobacteria</taxon>
        <taxon>Geminicoccales</taxon>
        <taxon>Geminicoccaceae</taxon>
        <taxon>Tistrella</taxon>
    </lineage>
</organism>
<dbReference type="Pfam" id="PF12860">
    <property type="entry name" value="PAS_7"/>
    <property type="match status" value="1"/>
</dbReference>
<dbReference type="InterPro" id="IPR005467">
    <property type="entry name" value="His_kinase_dom"/>
</dbReference>
<dbReference type="Pfam" id="PF00512">
    <property type="entry name" value="HisKA"/>
    <property type="match status" value="1"/>
</dbReference>
<dbReference type="Proteomes" id="UP000257706">
    <property type="component" value="Unassembled WGS sequence"/>
</dbReference>
<dbReference type="GO" id="GO:0000155">
    <property type="term" value="F:phosphorelay sensor kinase activity"/>
    <property type="evidence" value="ECO:0007669"/>
    <property type="project" value="InterPro"/>
</dbReference>
<dbReference type="CDD" id="cd00082">
    <property type="entry name" value="HisKA"/>
    <property type="match status" value="1"/>
</dbReference>
<dbReference type="GeneID" id="97241078"/>
<comment type="catalytic activity">
    <reaction evidence="1">
        <text>ATP + protein L-histidine = ADP + protein N-phospho-L-histidine.</text>
        <dbReference type="EC" id="2.7.13.3"/>
    </reaction>
</comment>
<dbReference type="InterPro" id="IPR004358">
    <property type="entry name" value="Sig_transdc_His_kin-like_C"/>
</dbReference>
<evidence type="ECO:0000256" key="6">
    <source>
        <dbReference type="SAM" id="Phobius"/>
    </source>
</evidence>
<evidence type="ECO:0000313" key="11">
    <source>
        <dbReference type="Proteomes" id="UP000257706"/>
    </source>
</evidence>
<dbReference type="AlphaFoldDB" id="A0A162KC53"/>
<dbReference type="OrthoDB" id="6115735at2"/>
<dbReference type="SUPFAM" id="SSF55874">
    <property type="entry name" value="ATPase domain of HSP90 chaperone/DNA topoisomerase II/histidine kinase"/>
    <property type="match status" value="1"/>
</dbReference>
<dbReference type="EMBL" id="DMAI01000301">
    <property type="protein sequence ID" value="HAE49361.1"/>
    <property type="molecule type" value="Genomic_DNA"/>
</dbReference>
<sequence length="608" mass="66361">MRRLLTSKRLAGALGAVIVILVATIGWTVAQLVSETRLRATERSERDWAVVQLEFETLRMADAYTHYRFERSQDALDELLLRADIVESRLSLFREGIVADALAGRPDIKDLVFTIRITLLDVGIVETSDDAEAIAALGRSIEALRAKAYDASVALLLDSNRSLAALEVRLRSLWYWIALPLTALILVGGFLVVLLTGAVRRESQRREEATRARREALAAEQMLSNAMSAMSDGLLIATADGRIVTANRRVDELMPATISRPFAGRRIRALRDQLFAEAVMDIRTSAAGSGAEIDPLDPQPLDRDHELHLAGDHWLRISRRATADGGMVFVMSDITPLKRRERDLATAMHAAEAASRAKTEFLANMSHEFKTPLNAVIGFTDMVMQGAAGPLNDRQREYLGHVRDGGNRLLSLIDDILEMVRADRDGLKAAPLDLDRLVAGAVTDAERAAREADVTLARLELDVPVHGAIRGDRRLLRRAIDALLSNAIKFTPPGGHITVSLRNTTLPHPEGSPIAGIEVSIADTGIGIAAEQIERVQQPFVQIDSSLARRYEGAGLGLPLARRFVEAHDGQLSLNSAPGLGTEARIWLPLSSAEPEAAPATRLRAASR</sequence>
<dbReference type="SMART" id="SM00387">
    <property type="entry name" value="HATPase_c"/>
    <property type="match status" value="1"/>
</dbReference>
<accession>A0A162KC53</accession>
<keyword evidence="5 8" id="KW-0418">Kinase</keyword>
<keyword evidence="3" id="KW-0597">Phosphoprotein</keyword>
<proteinExistence type="predicted"/>
<dbReference type="Proteomes" id="UP000075787">
    <property type="component" value="Unassembled WGS sequence"/>
</dbReference>
<protein>
    <recommendedName>
        <fullName evidence="2">histidine kinase</fullName>
        <ecNumber evidence="2">2.7.13.3</ecNumber>
    </recommendedName>
</protein>
<evidence type="ECO:0000313" key="8">
    <source>
        <dbReference type="EMBL" id="HAE49361.1"/>
    </source>
</evidence>
<reference evidence="8 11" key="2">
    <citation type="journal article" date="2018" name="Nat. Biotechnol.">
        <title>A standardized bacterial taxonomy based on genome phylogeny substantially revises the tree of life.</title>
        <authorList>
            <person name="Parks D.H."/>
            <person name="Chuvochina M."/>
            <person name="Waite D.W."/>
            <person name="Rinke C."/>
            <person name="Skarshewski A."/>
            <person name="Chaumeil P.A."/>
            <person name="Hugenholtz P."/>
        </authorList>
    </citation>
    <scope>NUCLEOTIDE SEQUENCE [LARGE SCALE GENOMIC DNA]</scope>
    <source>
        <strain evidence="8">UBA8739</strain>
    </source>
</reference>
<dbReference type="SMART" id="SM00388">
    <property type="entry name" value="HisKA"/>
    <property type="match status" value="1"/>
</dbReference>
<dbReference type="InterPro" id="IPR003661">
    <property type="entry name" value="HisK_dim/P_dom"/>
</dbReference>
<feature type="domain" description="Histidine kinase" evidence="7">
    <location>
        <begin position="364"/>
        <end position="592"/>
    </location>
</feature>
<comment type="caution">
    <text evidence="9">The sequence shown here is derived from an EMBL/GenBank/DDBJ whole genome shotgun (WGS) entry which is preliminary data.</text>
</comment>
<dbReference type="Gene3D" id="1.10.287.130">
    <property type="match status" value="1"/>
</dbReference>
<dbReference type="InterPro" id="IPR036890">
    <property type="entry name" value="HATPase_C_sf"/>
</dbReference>
<evidence type="ECO:0000259" key="7">
    <source>
        <dbReference type="PROSITE" id="PS50109"/>
    </source>
</evidence>
<dbReference type="RefSeq" id="WP_062767376.1">
    <property type="nucleotide sequence ID" value="NZ_CP121045.1"/>
</dbReference>
<dbReference type="InterPro" id="IPR036097">
    <property type="entry name" value="HisK_dim/P_sf"/>
</dbReference>
<evidence type="ECO:0000256" key="3">
    <source>
        <dbReference type="ARBA" id="ARBA00022553"/>
    </source>
</evidence>
<dbReference type="PANTHER" id="PTHR43047:SF72">
    <property type="entry name" value="OSMOSENSING HISTIDINE PROTEIN KINASE SLN1"/>
    <property type="match status" value="1"/>
</dbReference>
<evidence type="ECO:0000256" key="1">
    <source>
        <dbReference type="ARBA" id="ARBA00000085"/>
    </source>
</evidence>
<dbReference type="InterPro" id="IPR035965">
    <property type="entry name" value="PAS-like_dom_sf"/>
</dbReference>
<evidence type="ECO:0000256" key="5">
    <source>
        <dbReference type="ARBA" id="ARBA00022777"/>
    </source>
</evidence>
<keyword evidence="4" id="KW-0808">Transferase</keyword>
<name>A0A162KC53_9PROT</name>
<dbReference type="PANTHER" id="PTHR43047">
    <property type="entry name" value="TWO-COMPONENT HISTIDINE PROTEIN KINASE"/>
    <property type="match status" value="1"/>
</dbReference>
<evidence type="ECO:0000313" key="10">
    <source>
        <dbReference type="Proteomes" id="UP000075787"/>
    </source>
</evidence>
<dbReference type="Pfam" id="PF02518">
    <property type="entry name" value="HATPase_c"/>
    <property type="match status" value="1"/>
</dbReference>
<evidence type="ECO:0000256" key="2">
    <source>
        <dbReference type="ARBA" id="ARBA00012438"/>
    </source>
</evidence>
<dbReference type="Gene3D" id="3.30.450.20">
    <property type="entry name" value="PAS domain"/>
    <property type="match status" value="1"/>
</dbReference>
<dbReference type="SUPFAM" id="SSF55785">
    <property type="entry name" value="PYP-like sensor domain (PAS domain)"/>
    <property type="match status" value="1"/>
</dbReference>
<keyword evidence="6" id="KW-0812">Transmembrane</keyword>
<dbReference type="EMBL" id="LPZR01000189">
    <property type="protein sequence ID" value="KYO50904.1"/>
    <property type="molecule type" value="Genomic_DNA"/>
</dbReference>
<gene>
    <name evidence="9" type="ORF">AUP44_11325</name>
    <name evidence="8" type="ORF">DCK97_18245</name>
</gene>